<keyword evidence="3 6" id="KW-0812">Transmembrane</keyword>
<evidence type="ECO:0000256" key="3">
    <source>
        <dbReference type="ARBA" id="ARBA00022692"/>
    </source>
</evidence>
<protein>
    <submittedName>
        <fullName evidence="8">Phospholipase D-like protein</fullName>
    </submittedName>
</protein>
<dbReference type="InterPro" id="IPR027379">
    <property type="entry name" value="CLS_N"/>
</dbReference>
<dbReference type="GO" id="GO:0005886">
    <property type="term" value="C:plasma membrane"/>
    <property type="evidence" value="ECO:0007669"/>
    <property type="project" value="UniProtKB-SubCell"/>
</dbReference>
<evidence type="ECO:0000256" key="6">
    <source>
        <dbReference type="SAM" id="Phobius"/>
    </source>
</evidence>
<feature type="transmembrane region" description="Helical" evidence="6">
    <location>
        <begin position="13"/>
        <end position="31"/>
    </location>
</feature>
<comment type="subcellular location">
    <subcellularLocation>
        <location evidence="1">Cell membrane</location>
        <topology evidence="1">Multi-pass membrane protein</topology>
    </subcellularLocation>
</comment>
<dbReference type="EMBL" id="SMBZ01000011">
    <property type="protein sequence ID" value="TCV17163.1"/>
    <property type="molecule type" value="Genomic_DNA"/>
</dbReference>
<evidence type="ECO:0000313" key="8">
    <source>
        <dbReference type="EMBL" id="TCV17163.1"/>
    </source>
</evidence>
<sequence length="72" mass="8698">MNLLFFNVGKLEMSILLIPFILYLYLFYKLIVDKHLTHNERLFWVIIFLFFNALGAIAYWVWRNNKKSSIPS</sequence>
<evidence type="ECO:0000259" key="7">
    <source>
        <dbReference type="Pfam" id="PF13396"/>
    </source>
</evidence>
<evidence type="ECO:0000256" key="1">
    <source>
        <dbReference type="ARBA" id="ARBA00004651"/>
    </source>
</evidence>
<dbReference type="OrthoDB" id="714270at2"/>
<accession>A0A4R3VUH7</accession>
<gene>
    <name evidence="8" type="ORF">EDC17_101182</name>
</gene>
<name>A0A4R3VUH7_9SPHI</name>
<keyword evidence="9" id="KW-1185">Reference proteome</keyword>
<feature type="domain" description="Cardiolipin synthase N-terminal" evidence="7">
    <location>
        <begin position="21"/>
        <end position="63"/>
    </location>
</feature>
<evidence type="ECO:0000256" key="2">
    <source>
        <dbReference type="ARBA" id="ARBA00022475"/>
    </source>
</evidence>
<keyword evidence="5 6" id="KW-0472">Membrane</keyword>
<comment type="caution">
    <text evidence="8">The sequence shown here is derived from an EMBL/GenBank/DDBJ whole genome shotgun (WGS) entry which is preliminary data.</text>
</comment>
<keyword evidence="2" id="KW-1003">Cell membrane</keyword>
<dbReference type="AlphaFoldDB" id="A0A4R3VUH7"/>
<reference evidence="8 9" key="1">
    <citation type="submission" date="2019-03" db="EMBL/GenBank/DDBJ databases">
        <title>Genomic Encyclopedia of Type Strains, Phase IV (KMG-IV): sequencing the most valuable type-strain genomes for metagenomic binning, comparative biology and taxonomic classification.</title>
        <authorList>
            <person name="Goeker M."/>
        </authorList>
    </citation>
    <scope>NUCLEOTIDE SEQUENCE [LARGE SCALE GENOMIC DNA]</scope>
    <source>
        <strain evidence="8 9">DSM 22362</strain>
    </source>
</reference>
<organism evidence="8 9">
    <name type="scientific">Sphingobacterium alimentarium</name>
    <dbReference type="NCBI Taxonomy" id="797292"/>
    <lineage>
        <taxon>Bacteria</taxon>
        <taxon>Pseudomonadati</taxon>
        <taxon>Bacteroidota</taxon>
        <taxon>Sphingobacteriia</taxon>
        <taxon>Sphingobacteriales</taxon>
        <taxon>Sphingobacteriaceae</taxon>
        <taxon>Sphingobacterium</taxon>
    </lineage>
</organism>
<evidence type="ECO:0000256" key="4">
    <source>
        <dbReference type="ARBA" id="ARBA00022989"/>
    </source>
</evidence>
<evidence type="ECO:0000256" key="5">
    <source>
        <dbReference type="ARBA" id="ARBA00023136"/>
    </source>
</evidence>
<feature type="transmembrane region" description="Helical" evidence="6">
    <location>
        <begin position="43"/>
        <end position="62"/>
    </location>
</feature>
<dbReference type="Proteomes" id="UP000295197">
    <property type="component" value="Unassembled WGS sequence"/>
</dbReference>
<keyword evidence="4 6" id="KW-1133">Transmembrane helix</keyword>
<dbReference type="Pfam" id="PF13396">
    <property type="entry name" value="PLDc_N"/>
    <property type="match status" value="1"/>
</dbReference>
<evidence type="ECO:0000313" key="9">
    <source>
        <dbReference type="Proteomes" id="UP000295197"/>
    </source>
</evidence>
<proteinExistence type="predicted"/>